<dbReference type="AlphaFoldDB" id="A0A6C0FFA5"/>
<evidence type="ECO:0000256" key="1">
    <source>
        <dbReference type="SAM" id="MobiDB-lite"/>
    </source>
</evidence>
<organism evidence="2">
    <name type="scientific">viral metagenome</name>
    <dbReference type="NCBI Taxonomy" id="1070528"/>
    <lineage>
        <taxon>unclassified sequences</taxon>
        <taxon>metagenomes</taxon>
        <taxon>organismal metagenomes</taxon>
    </lineage>
</organism>
<feature type="compositionally biased region" description="Basic and acidic residues" evidence="1">
    <location>
        <begin position="201"/>
        <end position="211"/>
    </location>
</feature>
<name>A0A6C0FFA5_9ZZZZ</name>
<dbReference type="EMBL" id="MN738830">
    <property type="protein sequence ID" value="QHT38460.1"/>
    <property type="molecule type" value="Genomic_DNA"/>
</dbReference>
<feature type="region of interest" description="Disordered" evidence="1">
    <location>
        <begin position="185"/>
        <end position="221"/>
    </location>
</feature>
<feature type="compositionally biased region" description="Basic residues" evidence="1">
    <location>
        <begin position="191"/>
        <end position="200"/>
    </location>
</feature>
<feature type="compositionally biased region" description="Low complexity" evidence="1">
    <location>
        <begin position="212"/>
        <end position="221"/>
    </location>
</feature>
<protein>
    <submittedName>
        <fullName evidence="2">Uncharacterized protein</fullName>
    </submittedName>
</protein>
<evidence type="ECO:0000313" key="2">
    <source>
        <dbReference type="EMBL" id="QHT38460.1"/>
    </source>
</evidence>
<accession>A0A6C0FFA5</accession>
<proteinExistence type="predicted"/>
<sequence>MTSFSNKVLYSKGHLQHHSITITGAQNEFEKTIVLDVPIYNVISVEAVQGIVHGDSTHVEWIKIRCPQVERRLEGKIGTGYDTGLAVVNAGVVFGATHGVRYFSKPKDKYSDLTISLELLSSSDSTKTTLTMEKPWVIELDIISVAVATHTDWRNVPTPADDPEDANNDKTHDYLHKPETMVVSIPSDLNKKKKKKSKKKQTSDKAPEAFDSKSSLSRSSVVKGSLGVLGVGTAMALGLKFK</sequence>
<reference evidence="2" key="1">
    <citation type="journal article" date="2020" name="Nature">
        <title>Giant virus diversity and host interactions through global metagenomics.</title>
        <authorList>
            <person name="Schulz F."/>
            <person name="Roux S."/>
            <person name="Paez-Espino D."/>
            <person name="Jungbluth S."/>
            <person name="Walsh D.A."/>
            <person name="Denef V.J."/>
            <person name="McMahon K.D."/>
            <person name="Konstantinidis K.T."/>
            <person name="Eloe-Fadrosh E.A."/>
            <person name="Kyrpides N.C."/>
            <person name="Woyke T."/>
        </authorList>
    </citation>
    <scope>NUCLEOTIDE SEQUENCE</scope>
    <source>
        <strain evidence="2">GVMAG-S-ERX556101-89</strain>
    </source>
</reference>